<evidence type="ECO:0000313" key="3">
    <source>
        <dbReference type="EMBL" id="SKA60310.1"/>
    </source>
</evidence>
<dbReference type="Gene3D" id="1.10.287.540">
    <property type="entry name" value="Helix hairpin bin"/>
    <property type="match status" value="1"/>
</dbReference>
<dbReference type="AlphaFoldDB" id="A0A1T4V5Q1"/>
<dbReference type="RefSeq" id="WP_143405008.1">
    <property type="nucleotide sequence ID" value="NZ_FUXZ01000002.1"/>
</dbReference>
<dbReference type="PANTHER" id="PTHR37300">
    <property type="entry name" value="UPF0291 PROTEIN CBO2609/CLC_2481"/>
    <property type="match status" value="1"/>
</dbReference>
<dbReference type="PANTHER" id="PTHR37300:SF2">
    <property type="entry name" value="UPF0291 PROTEIN BC_1827"/>
    <property type="match status" value="1"/>
</dbReference>
<keyword evidence="4" id="KW-1185">Reference proteome</keyword>
<protein>
    <recommendedName>
        <fullName evidence="2">UPF0291 protein SAMN02745111_00243</fullName>
    </recommendedName>
</protein>
<dbReference type="Pfam" id="PF05979">
    <property type="entry name" value="DUF896"/>
    <property type="match status" value="1"/>
</dbReference>
<dbReference type="EMBL" id="FUXZ01000002">
    <property type="protein sequence ID" value="SKA60310.1"/>
    <property type="molecule type" value="Genomic_DNA"/>
</dbReference>
<dbReference type="InterPro" id="IPR009242">
    <property type="entry name" value="DUF896"/>
</dbReference>
<evidence type="ECO:0000313" key="4">
    <source>
        <dbReference type="Proteomes" id="UP000190814"/>
    </source>
</evidence>
<comment type="similarity">
    <text evidence="2">Belongs to the UPF0291 family.</text>
</comment>
<evidence type="ECO:0000256" key="1">
    <source>
        <dbReference type="ARBA" id="ARBA00022490"/>
    </source>
</evidence>
<dbReference type="OrthoDB" id="390105at2"/>
<dbReference type="HAMAP" id="MF_01103">
    <property type="entry name" value="UPF0291"/>
    <property type="match status" value="1"/>
</dbReference>
<proteinExistence type="inferred from homology"/>
<dbReference type="GO" id="GO:0005737">
    <property type="term" value="C:cytoplasm"/>
    <property type="evidence" value="ECO:0007669"/>
    <property type="project" value="UniProtKB-SubCell"/>
</dbReference>
<accession>A0A1T4V5Q1</accession>
<organism evidence="3 4">
    <name type="scientific">Eubacterium uniforme</name>
    <dbReference type="NCBI Taxonomy" id="39495"/>
    <lineage>
        <taxon>Bacteria</taxon>
        <taxon>Bacillati</taxon>
        <taxon>Bacillota</taxon>
        <taxon>Clostridia</taxon>
        <taxon>Eubacteriales</taxon>
        <taxon>Eubacteriaceae</taxon>
        <taxon>Eubacterium</taxon>
    </lineage>
</organism>
<keyword evidence="1 2" id="KW-0963">Cytoplasm</keyword>
<dbReference type="STRING" id="39495.SAMN02745111_00243"/>
<sequence length="68" mass="7882">MDSKKIQRINELAKIKKMRELTADEKAEQQMLYKEYRAAIKQSLLNDLSNVSVQNADGTIEEVIKKDK</sequence>
<name>A0A1T4V5Q1_9FIRM</name>
<dbReference type="Proteomes" id="UP000190814">
    <property type="component" value="Unassembled WGS sequence"/>
</dbReference>
<comment type="subcellular location">
    <subcellularLocation>
        <location evidence="2">Cytoplasm</location>
    </subcellularLocation>
</comment>
<dbReference type="SUPFAM" id="SSF158221">
    <property type="entry name" value="YnzC-like"/>
    <property type="match status" value="1"/>
</dbReference>
<evidence type="ECO:0000256" key="2">
    <source>
        <dbReference type="HAMAP-Rule" id="MF_01103"/>
    </source>
</evidence>
<reference evidence="3 4" key="1">
    <citation type="submission" date="2017-02" db="EMBL/GenBank/DDBJ databases">
        <authorList>
            <person name="Peterson S.W."/>
        </authorList>
    </citation>
    <scope>NUCLEOTIDE SEQUENCE [LARGE SCALE GENOMIC DNA]</scope>
    <source>
        <strain evidence="3 4">ATCC 35992</strain>
    </source>
</reference>
<gene>
    <name evidence="3" type="ORF">SAMN02745111_00243</name>
</gene>